<evidence type="ECO:0000313" key="2">
    <source>
        <dbReference type="EMBL" id="GEP08002.1"/>
    </source>
</evidence>
<organism evidence="2 3">
    <name type="scientific">Methylobacterium oxalidis</name>
    <dbReference type="NCBI Taxonomy" id="944322"/>
    <lineage>
        <taxon>Bacteria</taxon>
        <taxon>Pseudomonadati</taxon>
        <taxon>Pseudomonadota</taxon>
        <taxon>Alphaproteobacteria</taxon>
        <taxon>Hyphomicrobiales</taxon>
        <taxon>Methylobacteriaceae</taxon>
        <taxon>Methylobacterium</taxon>
    </lineage>
</organism>
<proteinExistence type="predicted"/>
<accession>A0A512JDG4</accession>
<comment type="caution">
    <text evidence="2">The sequence shown here is derived from an EMBL/GenBank/DDBJ whole genome shotgun (WGS) entry which is preliminary data.</text>
</comment>
<name>A0A512JDG4_9HYPH</name>
<evidence type="ECO:0000313" key="3">
    <source>
        <dbReference type="Proteomes" id="UP000321960"/>
    </source>
</evidence>
<feature type="region of interest" description="Disordered" evidence="1">
    <location>
        <begin position="1"/>
        <end position="23"/>
    </location>
</feature>
<dbReference type="EMBL" id="BJZU01000226">
    <property type="protein sequence ID" value="GEP08002.1"/>
    <property type="molecule type" value="Genomic_DNA"/>
</dbReference>
<dbReference type="RefSeq" id="WP_170268054.1">
    <property type="nucleotide sequence ID" value="NZ_BJZU01000226.1"/>
</dbReference>
<sequence length="58" mass="6815">MPDRPSHVVDRAETRAARTADRQRVAQEVWAEIEEQQRARDDKTERLRAMRLAQEAGR</sequence>
<reference evidence="2 3" key="1">
    <citation type="submission" date="2019-07" db="EMBL/GenBank/DDBJ databases">
        <title>Whole genome shotgun sequence of Methylobacterium oxalidis NBRC 107715.</title>
        <authorList>
            <person name="Hosoyama A."/>
            <person name="Uohara A."/>
            <person name="Ohji S."/>
            <person name="Ichikawa N."/>
        </authorList>
    </citation>
    <scope>NUCLEOTIDE SEQUENCE [LARGE SCALE GENOMIC DNA]</scope>
    <source>
        <strain evidence="2 3">NBRC 107715</strain>
    </source>
</reference>
<dbReference type="AlphaFoldDB" id="A0A512JDG4"/>
<gene>
    <name evidence="2" type="ORF">MOX02_60400</name>
</gene>
<protein>
    <submittedName>
        <fullName evidence="2">Uncharacterized protein</fullName>
    </submittedName>
</protein>
<dbReference type="Proteomes" id="UP000321960">
    <property type="component" value="Unassembled WGS sequence"/>
</dbReference>
<evidence type="ECO:0000256" key="1">
    <source>
        <dbReference type="SAM" id="MobiDB-lite"/>
    </source>
</evidence>